<keyword evidence="1" id="KW-0175">Coiled coil</keyword>
<comment type="caution">
    <text evidence="3">The sequence shown here is derived from an EMBL/GenBank/DDBJ whole genome shotgun (WGS) entry which is preliminary data.</text>
</comment>
<evidence type="ECO:0000256" key="1">
    <source>
        <dbReference type="SAM" id="Coils"/>
    </source>
</evidence>
<reference evidence="3" key="1">
    <citation type="submission" date="2021-02" db="EMBL/GenBank/DDBJ databases">
        <title>Genome-Resolved Metagenomics of a Microbial Community Performing Photosynthetic Biological Nutrient Removal.</title>
        <authorList>
            <person name="Mcdaniel E.A."/>
        </authorList>
    </citation>
    <scope>NUCLEOTIDE SEQUENCE</scope>
    <source>
        <strain evidence="3">UWPOB_OBS1</strain>
    </source>
</reference>
<proteinExistence type="predicted"/>
<evidence type="ECO:0000313" key="4">
    <source>
        <dbReference type="Proteomes" id="UP000664277"/>
    </source>
</evidence>
<evidence type="ECO:0000256" key="2">
    <source>
        <dbReference type="SAM" id="MobiDB-lite"/>
    </source>
</evidence>
<organism evidence="3 4">
    <name type="scientific">Candidatus Obscuribacter phosphatis</name>
    <dbReference type="NCBI Taxonomy" id="1906157"/>
    <lineage>
        <taxon>Bacteria</taxon>
        <taxon>Bacillati</taxon>
        <taxon>Candidatus Melainabacteria</taxon>
        <taxon>Candidatus Obscuribacterales</taxon>
        <taxon>Candidatus Obscuribacteraceae</taxon>
        <taxon>Candidatus Obscuribacter</taxon>
    </lineage>
</organism>
<evidence type="ECO:0000313" key="3">
    <source>
        <dbReference type="EMBL" id="MBN8661684.1"/>
    </source>
</evidence>
<feature type="compositionally biased region" description="Basic and acidic residues" evidence="2">
    <location>
        <begin position="8"/>
        <end position="19"/>
    </location>
</feature>
<protein>
    <submittedName>
        <fullName evidence="3">Uncharacterized protein</fullName>
    </submittedName>
</protein>
<accession>A0A8J7P936</accession>
<name>A0A8J7P936_9BACT</name>
<dbReference type="EMBL" id="JAFLCK010000023">
    <property type="protein sequence ID" value="MBN8661684.1"/>
    <property type="molecule type" value="Genomic_DNA"/>
</dbReference>
<dbReference type="AlphaFoldDB" id="A0A8J7P936"/>
<feature type="region of interest" description="Disordered" evidence="2">
    <location>
        <begin position="1"/>
        <end position="24"/>
    </location>
</feature>
<feature type="coiled-coil region" evidence="1">
    <location>
        <begin position="510"/>
        <end position="544"/>
    </location>
</feature>
<sequence length="918" mass="99981">MGDSQVKPVDKPAEGDKGQPKPVVDTVQLMKDAPAKAEKPAQADNFQIVDRTQLSDKVTTHADDVKSNLANAKAAAVEIARLDKEHTNPQDKIKVTDSKGNEVEMTVDERVKQLKREIDTQFSTAIKKTDNVPTEALTELVKQNTLERVALSQKLGIDIVLSNPGEVRTQIDNLMKQQPNNPDLLRMNQLQTDMERLRGVGELSSATKMLYAQYMAAGLTNEKYGLEKGENGKLLVDPKDVQLAAHMIIQAGENKNFRDNPTYQKALASVGEHLGVKDRGEAITKKVSEAAIERDPAKKEAMLKEAVEQTKGIGLDKLATLYRDPEFMARQSQEVQDRIKATVDSANNARLEYMRLLTSQGRTADAEKLMVQIKADDPGAVGRLEKNGDKLEFKYNTPEWQALDNQMALGTTTNAAQFRQLADLYNKKMAEGQLTSSGRGSSASFDEVLKNGANRSDIGADQILKAMQQLTIKREEERKQSVNGLDAEIKGLKAELSGLPGKSFDVEAKREMAREEIEDKLRVLEATKRQLEENAKKVNDFEDAERRMLVINRFSMLNEKSSASEELEALKRDHPEYWNTRFNDEQRQQIEKACEYVPWYKDWRTYAIVGAGVVGAVVGFGVASAATSAGAVAGTAAFLGVSATTAGIGLAAVGTAGGVVLGGTAGGLTYYGAHNMADWMGMTKEYDRANFKEDFLQGYRIGSVTGGIGAMVPGAAAAIVVGNTEKAVLAAVANRGGNLSANATGYLFNVGKSVPLAASFNATNEASRWAMSAPGQYHFDGTQFVKDTAMFAALSPLGAKIHEVPLLSKIPVPGLRGSQGTLAANAMIAEGFGQIVISGSEHLNAYSNGAAYNPNNRIGMFSPTNGYAEDPNSRAARERIYGKYIQFDELSYIRNYRTLQSQFVPPEITSQAERQLAK</sequence>
<gene>
    <name evidence="3" type="ORF">J0M35_15060</name>
</gene>
<dbReference type="Proteomes" id="UP000664277">
    <property type="component" value="Unassembled WGS sequence"/>
</dbReference>